<dbReference type="Gene3D" id="1.25.40.370">
    <property type="match status" value="1"/>
</dbReference>
<dbReference type="Pfam" id="PF00400">
    <property type="entry name" value="WD40"/>
    <property type="match status" value="5"/>
</dbReference>
<dbReference type="GO" id="GO:0006915">
    <property type="term" value="P:apoptotic process"/>
    <property type="evidence" value="ECO:0007669"/>
    <property type="project" value="UniProtKB-KW"/>
</dbReference>
<feature type="repeat" description="WD" evidence="4">
    <location>
        <begin position="942"/>
        <end position="985"/>
    </location>
</feature>
<evidence type="ECO:0000259" key="5">
    <source>
        <dbReference type="PROSITE" id="PS50209"/>
    </source>
</evidence>
<dbReference type="SUPFAM" id="SSF47986">
    <property type="entry name" value="DEATH domain"/>
    <property type="match status" value="1"/>
</dbReference>
<dbReference type="SUPFAM" id="SSF50978">
    <property type="entry name" value="WD40 repeat-like"/>
    <property type="match status" value="2"/>
</dbReference>
<dbReference type="InterPro" id="IPR042197">
    <property type="entry name" value="Apaf_helical"/>
</dbReference>
<evidence type="ECO:0000256" key="1">
    <source>
        <dbReference type="ARBA" id="ARBA00022574"/>
    </source>
</evidence>
<dbReference type="Gene3D" id="2.130.10.10">
    <property type="entry name" value="YVTN repeat-like/Quinoprotein amine dehydrogenase"/>
    <property type="match status" value="4"/>
</dbReference>
<dbReference type="Gene3D" id="1.10.8.430">
    <property type="entry name" value="Helical domain of apoptotic protease-activating factors"/>
    <property type="match status" value="1"/>
</dbReference>
<evidence type="ECO:0000256" key="4">
    <source>
        <dbReference type="PROSITE-ProRule" id="PRU00221"/>
    </source>
</evidence>
<dbReference type="Pfam" id="PF21296">
    <property type="entry name" value="WHD_APAF1"/>
    <property type="match status" value="1"/>
</dbReference>
<dbReference type="GO" id="GO:0042981">
    <property type="term" value="P:regulation of apoptotic process"/>
    <property type="evidence" value="ECO:0007669"/>
    <property type="project" value="InterPro"/>
</dbReference>
<dbReference type="SMART" id="SM00320">
    <property type="entry name" value="WD40"/>
    <property type="match status" value="12"/>
</dbReference>
<dbReference type="PROSITE" id="PS50209">
    <property type="entry name" value="CARD"/>
    <property type="match status" value="1"/>
</dbReference>
<dbReference type="SMART" id="SM00114">
    <property type="entry name" value="CARD"/>
    <property type="match status" value="1"/>
</dbReference>
<dbReference type="OrthoDB" id="1357022at2759"/>
<dbReference type="Pfam" id="PF00619">
    <property type="entry name" value="CARD"/>
    <property type="match status" value="1"/>
</dbReference>
<dbReference type="InterPro" id="IPR015943">
    <property type="entry name" value="WD40/YVTN_repeat-like_dom_sf"/>
</dbReference>
<name>A0A6L2PTV1_COPFO</name>
<dbReference type="InterPro" id="IPR002182">
    <property type="entry name" value="NB-ARC"/>
</dbReference>
<dbReference type="InterPro" id="IPR001315">
    <property type="entry name" value="CARD"/>
</dbReference>
<dbReference type="GO" id="GO:0043531">
    <property type="term" value="F:ADP binding"/>
    <property type="evidence" value="ECO:0007669"/>
    <property type="project" value="InterPro"/>
</dbReference>
<feature type="repeat" description="WD" evidence="4">
    <location>
        <begin position="733"/>
        <end position="774"/>
    </location>
</feature>
<evidence type="ECO:0000313" key="7">
    <source>
        <dbReference type="Proteomes" id="UP000502823"/>
    </source>
</evidence>
<feature type="domain" description="CARD" evidence="5">
    <location>
        <begin position="6"/>
        <end position="95"/>
    </location>
</feature>
<dbReference type="PRINTS" id="PR00364">
    <property type="entry name" value="DISEASERSIST"/>
</dbReference>
<dbReference type="InterPro" id="IPR041452">
    <property type="entry name" value="APAF1_C"/>
</dbReference>
<proteinExistence type="predicted"/>
<dbReference type="Gene3D" id="1.10.10.10">
    <property type="entry name" value="Winged helix-like DNA-binding domain superfamily/Winged helix DNA-binding domain"/>
    <property type="match status" value="1"/>
</dbReference>
<keyword evidence="7" id="KW-1185">Reference proteome</keyword>
<dbReference type="PROSITE" id="PS50294">
    <property type="entry name" value="WD_REPEATS_REGION"/>
    <property type="match status" value="2"/>
</dbReference>
<feature type="repeat" description="WD" evidence="4">
    <location>
        <begin position="651"/>
        <end position="685"/>
    </location>
</feature>
<dbReference type="InterPro" id="IPR011029">
    <property type="entry name" value="DEATH-like_dom_sf"/>
</dbReference>
<organism evidence="6 7">
    <name type="scientific">Coptotermes formosanus</name>
    <name type="common">Formosan subterranean termite</name>
    <dbReference type="NCBI Taxonomy" id="36987"/>
    <lineage>
        <taxon>Eukaryota</taxon>
        <taxon>Metazoa</taxon>
        <taxon>Ecdysozoa</taxon>
        <taxon>Arthropoda</taxon>
        <taxon>Hexapoda</taxon>
        <taxon>Insecta</taxon>
        <taxon>Pterygota</taxon>
        <taxon>Neoptera</taxon>
        <taxon>Polyneoptera</taxon>
        <taxon>Dictyoptera</taxon>
        <taxon>Blattodea</taxon>
        <taxon>Blattoidea</taxon>
        <taxon>Termitoidae</taxon>
        <taxon>Rhinotermitidae</taxon>
        <taxon>Coptotermes</taxon>
    </lineage>
</organism>
<dbReference type="InterPro" id="IPR036388">
    <property type="entry name" value="WH-like_DNA-bd_sf"/>
</dbReference>
<dbReference type="InterPro" id="IPR027417">
    <property type="entry name" value="P-loop_NTPase"/>
</dbReference>
<dbReference type="InterPro" id="IPR048975">
    <property type="entry name" value="WHD_APAF1"/>
</dbReference>
<reference evidence="7" key="1">
    <citation type="submission" date="2020-01" db="EMBL/GenBank/DDBJ databases">
        <title>Draft genome sequence of the Termite Coptotermes fromosanus.</title>
        <authorList>
            <person name="Itakura S."/>
            <person name="Yosikawa Y."/>
            <person name="Umezawa K."/>
        </authorList>
    </citation>
    <scope>NUCLEOTIDE SEQUENCE [LARGE SCALE GENOMIC DNA]</scope>
</reference>
<keyword evidence="2" id="KW-0053">Apoptosis</keyword>
<dbReference type="Pfam" id="PF00931">
    <property type="entry name" value="NB-ARC"/>
    <property type="match status" value="1"/>
</dbReference>
<sequence length="1385" mass="154404">MDTVRMDTIRKMKLQTLRENIVQDVKVDEVFDYLLSRGVLSEGDMQRIKGERTDRDKARHLLDLLAKKNTEAFKHFVEALRKPYPWLSQQLEAENPQSNQVEEQSFLDSMLIGGLPQAPPYNVERREKLEEVRQHLRSVKRRHYVVLHGMTGCGKSCLAAAALDNKQLVIEQFKGAVYWISVGDVSSEGSGDLLSHMTDLMEKLSHHSEVESERWVQTSTSISGATDRLRRYFTTEAVREGLLILDDVSSPEVIAAFDVGCKILVTTNDSEVMRSVQGRYHLIKISEGFVEQESLSLMAKCIGVEISQLPSQAKKIHQLCKGVPMVIALIGAQLAENKDDVLRNPGRWDYYLDTLARREYGNIKRFSFPQGNGMLGAIGFCIDNLHDNIKCYYQDFALFVEDVNIKPEVLATLWSRNKYEAEDIMCEFVKKSLAVSKWNESLNSYVPLYFMILLQGLHKKLLDSYKSISGGKFSNLPNDNYIYFYIGHHLNEAQMWSEFPALYLDLEFVGAKLKATGPGDILVDYKKYRRFITRDDEQFVAVLRDFEQFVQLRGLDVHKYQDLDVVQCALQEDRNSRVYKRALEIAKERPNKLYMEFLLDQDNLQQPRTLSVKEEVCVACFTTEETKILTSDGSGTITLWDTKWPCILCTFRGHKQRIRHLELSPDGSQFLSCSDDATVKLWKLEGAMCRNKAEEEFGEDGCSARTPSPRTKQVSWSSLFFSDIDGEGSCKTFSGHQASVLYASFCPKDDQVVSCSIDGLVKVWDYETENVRLTLQFPAPGCFANSCIFSGDSSVILFGGDDKVVYAYDSDTGCSVSSFETSGCVIAILSIAESKIVVVTDTSVELWKWETGVQPCSIINTQVLREGSLTDLTKNDNEAVKTYAVEQSVIMRDITCKVFEPSTCAVYTCATVSQDSQHVIVGVSDLSIRVWDVEEGKLVKKYQNHNGAVRCLDTFDGNLYQLLLSGSDDKTIELWHIDCAETDETTKLQQKFDVVWNQSVTDPCIPLLAAVDNSNKLQLFRGRTVVAETVHEKGQVTACKLSSCGRFLVYGCCDGLVKVFEVASKSTSAIIGFGAAVHYLQVCCSNGFTVIAAAEDNSLKVWKGTPNEVGTVVACAGQTSVVVQCFLMSVGQKLLSCAQDCSVKEWDIMTGNLVHVLVGRYDGGHVTVADLSSNEDLLVLCDANGSVRLIYLTLSSGPAYVNVQQCSFKLGSAICSCKLSHDAHVLALGQDNGDINIWDVINKGSLGVLELHRSTVQNLLFSPPAPLAGSSLTSASPMILVSVADQIGWWDVSQLTTGSSPRRRKRSGDTPKSPMKFFGESVDGYVKTENLAYEWVRKKGQERKPELLGCVKLLGREVKKVSASSNFTAFATVDASGVMYLMKVL</sequence>
<dbReference type="SUPFAM" id="SSF52540">
    <property type="entry name" value="P-loop containing nucleoside triphosphate hydrolases"/>
    <property type="match status" value="1"/>
</dbReference>
<dbReference type="FunCoup" id="A0A6L2PTV1">
    <property type="interactions" value="7"/>
</dbReference>
<dbReference type="GO" id="GO:0005829">
    <property type="term" value="C:cytosol"/>
    <property type="evidence" value="ECO:0007669"/>
    <property type="project" value="UniProtKB-ARBA"/>
</dbReference>
<dbReference type="InterPro" id="IPR001680">
    <property type="entry name" value="WD40_rpt"/>
</dbReference>
<accession>A0A6L2PTV1</accession>
<keyword evidence="1 4" id="KW-0853">WD repeat</keyword>
<evidence type="ECO:0000256" key="2">
    <source>
        <dbReference type="ARBA" id="ARBA00022703"/>
    </source>
</evidence>
<dbReference type="Pfam" id="PF17908">
    <property type="entry name" value="APAF1_C"/>
    <property type="match status" value="1"/>
</dbReference>
<dbReference type="InterPro" id="IPR036322">
    <property type="entry name" value="WD40_repeat_dom_sf"/>
</dbReference>
<dbReference type="CDD" id="cd01671">
    <property type="entry name" value="CARD"/>
    <property type="match status" value="1"/>
</dbReference>
<evidence type="ECO:0000256" key="3">
    <source>
        <dbReference type="ARBA" id="ARBA00022737"/>
    </source>
</evidence>
<dbReference type="Gene3D" id="1.10.533.10">
    <property type="entry name" value="Death Domain, Fas"/>
    <property type="match status" value="1"/>
</dbReference>
<feature type="repeat" description="WD" evidence="4">
    <location>
        <begin position="913"/>
        <end position="941"/>
    </location>
</feature>
<dbReference type="InParanoid" id="A0A6L2PTV1"/>
<dbReference type="PANTHER" id="PTHR22845">
    <property type="entry name" value="APOPTOTIC PROTEASE-ACTIVATING FACTOR 1"/>
    <property type="match status" value="1"/>
</dbReference>
<dbReference type="Proteomes" id="UP000502823">
    <property type="component" value="Unassembled WGS sequence"/>
</dbReference>
<keyword evidence="3" id="KW-0677">Repeat</keyword>
<evidence type="ECO:0000313" key="6">
    <source>
        <dbReference type="EMBL" id="GFG36041.1"/>
    </source>
</evidence>
<dbReference type="EMBL" id="BLKM01000596">
    <property type="protein sequence ID" value="GFG36041.1"/>
    <property type="molecule type" value="Genomic_DNA"/>
</dbReference>
<gene>
    <name evidence="6" type="ORF">Cfor_03726</name>
</gene>
<protein>
    <recommendedName>
        <fullName evidence="5">CARD domain-containing protein</fullName>
    </recommendedName>
</protein>
<comment type="caution">
    <text evidence="6">The sequence shown here is derived from an EMBL/GenBank/DDBJ whole genome shotgun (WGS) entry which is preliminary data.</text>
</comment>
<dbReference type="PANTHER" id="PTHR22845:SF5">
    <property type="entry name" value="APOPTOTIC PROTEASE-ACTIVATING FACTOR 1"/>
    <property type="match status" value="1"/>
</dbReference>
<dbReference type="PROSITE" id="PS50082">
    <property type="entry name" value="WD_REPEATS_2"/>
    <property type="match status" value="4"/>
</dbReference>
<dbReference type="Gene3D" id="3.40.50.300">
    <property type="entry name" value="P-loop containing nucleotide triphosphate hydrolases"/>
    <property type="match status" value="1"/>
</dbReference>